<name>A0A316VAH0_9BASI</name>
<feature type="transmembrane region" description="Helical" evidence="1">
    <location>
        <begin position="725"/>
        <end position="751"/>
    </location>
</feature>
<evidence type="ECO:0000256" key="1">
    <source>
        <dbReference type="SAM" id="Phobius"/>
    </source>
</evidence>
<dbReference type="RefSeq" id="XP_025354921.1">
    <property type="nucleotide sequence ID" value="XM_025500328.1"/>
</dbReference>
<dbReference type="PANTHER" id="PTHR37539">
    <property type="entry name" value="SECRETED PROTEIN-RELATED"/>
    <property type="match status" value="1"/>
</dbReference>
<dbReference type="InterPro" id="IPR037473">
    <property type="entry name" value="Lcp-like"/>
</dbReference>
<reference evidence="3 4" key="1">
    <citation type="journal article" date="2018" name="Mol. Biol. Evol.">
        <title>Broad Genomic Sampling Reveals a Smut Pathogenic Ancestry of the Fungal Clade Ustilaginomycotina.</title>
        <authorList>
            <person name="Kijpornyongpan T."/>
            <person name="Mondo S.J."/>
            <person name="Barry K."/>
            <person name="Sandor L."/>
            <person name="Lee J."/>
            <person name="Lipzen A."/>
            <person name="Pangilinan J."/>
            <person name="LaButti K."/>
            <person name="Hainaut M."/>
            <person name="Henrissat B."/>
            <person name="Grigoriev I.V."/>
            <person name="Spatafora J.W."/>
            <person name="Aime M.C."/>
        </authorList>
    </citation>
    <scope>NUCLEOTIDE SEQUENCE [LARGE SCALE GENOMIC DNA]</scope>
    <source>
        <strain evidence="3 4">MCA 3882</strain>
    </source>
</reference>
<feature type="domain" description="ER-bound oxygenase mpaB/mpaB'/Rubber oxygenase catalytic" evidence="2">
    <location>
        <begin position="372"/>
        <end position="645"/>
    </location>
</feature>
<accession>A0A316VAH0</accession>
<keyword evidence="1" id="KW-1133">Transmembrane helix</keyword>
<evidence type="ECO:0000313" key="3">
    <source>
        <dbReference type="EMBL" id="PWN34619.1"/>
    </source>
</evidence>
<dbReference type="InterPro" id="IPR018713">
    <property type="entry name" value="MPAB/Lcp_cat_dom"/>
</dbReference>
<gene>
    <name evidence="3" type="ORF">FA14DRAFT_171385</name>
</gene>
<proteinExistence type="predicted"/>
<dbReference type="GO" id="GO:0016491">
    <property type="term" value="F:oxidoreductase activity"/>
    <property type="evidence" value="ECO:0007669"/>
    <property type="project" value="InterPro"/>
</dbReference>
<feature type="transmembrane region" description="Helical" evidence="1">
    <location>
        <begin position="640"/>
        <end position="658"/>
    </location>
</feature>
<dbReference type="GeneID" id="37022109"/>
<keyword evidence="1" id="KW-0472">Membrane</keyword>
<dbReference type="STRING" id="1280837.A0A316VAH0"/>
<protein>
    <recommendedName>
        <fullName evidence="2">ER-bound oxygenase mpaB/mpaB'/Rubber oxygenase catalytic domain-containing protein</fullName>
    </recommendedName>
</protein>
<dbReference type="InParanoid" id="A0A316VAH0"/>
<dbReference type="Pfam" id="PF09995">
    <property type="entry name" value="MPAB_Lcp_cat"/>
    <property type="match status" value="1"/>
</dbReference>
<dbReference type="OrthoDB" id="6361347at2759"/>
<dbReference type="Proteomes" id="UP000245771">
    <property type="component" value="Unassembled WGS sequence"/>
</dbReference>
<dbReference type="EMBL" id="KZ819603">
    <property type="protein sequence ID" value="PWN34619.1"/>
    <property type="molecule type" value="Genomic_DNA"/>
</dbReference>
<dbReference type="AlphaFoldDB" id="A0A316VAH0"/>
<evidence type="ECO:0000313" key="4">
    <source>
        <dbReference type="Proteomes" id="UP000245771"/>
    </source>
</evidence>
<sequence>MMNDTAFSTLGHWVNDFIAKYPYVAIILTSPIIFAITYSLLHPHLVPGKPNAILFLFSDSPYPQPRASTLSFTSHIRARIDWTIHAFKRGTTPWGLSKQIRYDHQIDWANGERPKNGDLIYAWDRVFEWNEDCIDMAALEAMRNLGDPISENVLDTLSNQPKEQAKSHDTMERVATHILHNQTEEEDNVSQFWKAVSRRPPVGCGALSLQWYLKNDLLTQEEVNRMGYGKADIRLTDEPSWTPKTDEMIESRWSKEQIQTIRQEEANVLQRARTAFHRYGPNMSVGLLLVGLAGGFASPRIVDVLKSTGYLVAPRKKRKVEDKEEDALLQRLHEYVEKGRNDIQDRLAKTQKTNITSQVLGKLDVPSPATSDRTYRRLLETMTFLLDLNETPESLVPPSPHISSKDKEIMSAQDLLNTGGKGWLACCRVRFLHTSVRKRLHGSTGEDGTYSSAKSGLAINQEDLLATLCAFSVAPLWALQRLGLTPTQQERQDICAFWRHVGFYMGIEPRLLRRHFRDVHSAERTFSCISSHHFLPFAGLTDSSSTPPPSIPSAFGPSLMHDANKEVQMSSELLQSMADLASRFDFDQGPALPLLWSVANRPPGKMTFATLCAIARFLLGPGLANATSLPRTTTMQYLTMRFRLFVLAYPVVFGTYYARRSWSVELRTMWVELIRRVVVWCSQGKRTSFATSRDGTHDDTYSPYVLDPNAGKRIMKNYWRIMSEMIFVSMVAGLIVVGVFAYALHLSIFLVRSHGQEALHLLTSHSHQFVQHYAPALFAHLS</sequence>
<dbReference type="PANTHER" id="PTHR37539:SF1">
    <property type="entry name" value="ER-BOUND OXYGENASE MPAB_MPAB'_RUBBER OXYGENASE CATALYTIC DOMAIN-CONTAINING PROTEIN"/>
    <property type="match status" value="1"/>
</dbReference>
<keyword evidence="1" id="KW-0812">Transmembrane</keyword>
<evidence type="ECO:0000259" key="2">
    <source>
        <dbReference type="Pfam" id="PF09995"/>
    </source>
</evidence>
<feature type="transmembrane region" description="Helical" evidence="1">
    <location>
        <begin position="21"/>
        <end position="41"/>
    </location>
</feature>
<keyword evidence="4" id="KW-1185">Reference proteome</keyword>
<organism evidence="3 4">
    <name type="scientific">Meira miltonrushii</name>
    <dbReference type="NCBI Taxonomy" id="1280837"/>
    <lineage>
        <taxon>Eukaryota</taxon>
        <taxon>Fungi</taxon>
        <taxon>Dikarya</taxon>
        <taxon>Basidiomycota</taxon>
        <taxon>Ustilaginomycotina</taxon>
        <taxon>Exobasidiomycetes</taxon>
        <taxon>Exobasidiales</taxon>
        <taxon>Brachybasidiaceae</taxon>
        <taxon>Meira</taxon>
    </lineage>
</organism>